<dbReference type="GO" id="GO:0005886">
    <property type="term" value="C:plasma membrane"/>
    <property type="evidence" value="ECO:0007669"/>
    <property type="project" value="UniProtKB-SubCell"/>
</dbReference>
<keyword evidence="8" id="KW-1185">Reference proteome</keyword>
<dbReference type="Pfam" id="PF00005">
    <property type="entry name" value="ABC_tran"/>
    <property type="match status" value="1"/>
</dbReference>
<dbReference type="Proteomes" id="UP000231179">
    <property type="component" value="Chromosome"/>
</dbReference>
<gene>
    <name evidence="7" type="ORF">SCLAR_v1c02790</name>
</gene>
<keyword evidence="5" id="KW-0472">Membrane</keyword>
<keyword evidence="5" id="KW-1133">Transmembrane helix</keyword>
<dbReference type="InterPro" id="IPR003439">
    <property type="entry name" value="ABC_transporter-like_ATP-bd"/>
</dbReference>
<evidence type="ECO:0000256" key="3">
    <source>
        <dbReference type="ARBA" id="ARBA00022741"/>
    </source>
</evidence>
<dbReference type="PROSITE" id="PS00211">
    <property type="entry name" value="ABC_TRANSPORTER_1"/>
    <property type="match status" value="1"/>
</dbReference>
<evidence type="ECO:0000259" key="6">
    <source>
        <dbReference type="PROSITE" id="PS50893"/>
    </source>
</evidence>
<sequence>MAEKQAIVVTDLNKKFKSGYGIENINLVVKPGKVFGYLGPNGAGKSTTIRTIMGFIKPDSGNSKIMSSKLNPHNVEDIISYDSWTDGDKIQKVIGYVPGEIAFPEFMTGIELLKMVFRLRNMTDWEDVKKYIYYWEFDPNLKIKKMSKGMKQKLALCIAWMHNPDIIILDEPTSGLDPLMQEKFVSLMKQSKEAGKAVIMSSHIFSEIEKTCDYVSIIKHGKIVSTIDINDIKYNSEKVYEIKFKTAPSAEFLNSKTFKLKEQISSTLIVNVLNQDINDFISLLAKQDLEFFKEHPLDLEEYFMKYYQNEIKTDVIEKIENYSESVKQKNSKISFELMRHSFKKSIILWTFLCTLLLFFTSILFISMKVENVFDIDPSNPEAAYEISQIMGIIIPMLVGNLGYILMVIYILVSSTALVATEVERGTMVNLLTTNQSRKSVILTKMSTFIILILSSALLQTIVTYIFIYAFGIQNYINLGWVGLGFIGSFLLLFFVGGIGILFSTTFNKTALSLATTGAIIIISFVLNQVSGTPQTEWLKYFSINTLFNLSEISSPSDLGSYLGQYIFLGLGGAAMYVGSYFIFTKKDLPL</sequence>
<dbReference type="InterPro" id="IPR027417">
    <property type="entry name" value="P-loop_NTPase"/>
</dbReference>
<dbReference type="KEGG" id="scla:SCLARK_00453"/>
<feature type="transmembrane region" description="Helical" evidence="5">
    <location>
        <begin position="478"/>
        <end position="502"/>
    </location>
</feature>
<evidence type="ECO:0000256" key="1">
    <source>
        <dbReference type="ARBA" id="ARBA00005417"/>
    </source>
</evidence>
<evidence type="ECO:0000313" key="8">
    <source>
        <dbReference type="Proteomes" id="UP000231179"/>
    </source>
</evidence>
<dbReference type="AlphaFoldDB" id="A0A1Y0L0D7"/>
<keyword evidence="2" id="KW-0813">Transport</keyword>
<evidence type="ECO:0000256" key="2">
    <source>
        <dbReference type="ARBA" id="ARBA00022448"/>
    </source>
</evidence>
<dbReference type="GO" id="GO:0005524">
    <property type="term" value="F:ATP binding"/>
    <property type="evidence" value="ECO:0007669"/>
    <property type="project" value="UniProtKB-KW"/>
</dbReference>
<dbReference type="PROSITE" id="PS50893">
    <property type="entry name" value="ABC_TRANSPORTER_2"/>
    <property type="match status" value="1"/>
</dbReference>
<keyword evidence="3" id="KW-0547">Nucleotide-binding</keyword>
<dbReference type="SUPFAM" id="SSF52540">
    <property type="entry name" value="P-loop containing nucleoside triphosphate hydrolases"/>
    <property type="match status" value="1"/>
</dbReference>
<proteinExistence type="inferred from homology"/>
<feature type="transmembrane region" description="Helical" evidence="5">
    <location>
        <begin position="447"/>
        <end position="472"/>
    </location>
</feature>
<dbReference type="Gene3D" id="3.40.50.300">
    <property type="entry name" value="P-loop containing nucleotide triphosphate hydrolases"/>
    <property type="match status" value="1"/>
</dbReference>
<dbReference type="OrthoDB" id="9778547at2"/>
<dbReference type="SMART" id="SM00382">
    <property type="entry name" value="AAA"/>
    <property type="match status" value="1"/>
</dbReference>
<dbReference type="InterPro" id="IPR017871">
    <property type="entry name" value="ABC_transporter-like_CS"/>
</dbReference>
<dbReference type="InterPro" id="IPR003593">
    <property type="entry name" value="AAA+_ATPase"/>
</dbReference>
<dbReference type="PANTHER" id="PTHR42711:SF5">
    <property type="entry name" value="ABC TRANSPORTER ATP-BINDING PROTEIN NATA"/>
    <property type="match status" value="1"/>
</dbReference>
<feature type="transmembrane region" description="Helical" evidence="5">
    <location>
        <begin position="386"/>
        <end position="412"/>
    </location>
</feature>
<evidence type="ECO:0000256" key="4">
    <source>
        <dbReference type="ARBA" id="ARBA00022840"/>
    </source>
</evidence>
<dbReference type="InterPro" id="IPR050763">
    <property type="entry name" value="ABC_transporter_ATP-binding"/>
</dbReference>
<feature type="domain" description="ABC transporter" evidence="6">
    <location>
        <begin position="7"/>
        <end position="245"/>
    </location>
</feature>
<feature type="transmembrane region" description="Helical" evidence="5">
    <location>
        <begin position="562"/>
        <end position="583"/>
    </location>
</feature>
<dbReference type="EMBL" id="CP024870">
    <property type="protein sequence ID" value="ATX70609.1"/>
    <property type="molecule type" value="Genomic_DNA"/>
</dbReference>
<dbReference type="PANTHER" id="PTHR42711">
    <property type="entry name" value="ABC TRANSPORTER ATP-BINDING PROTEIN"/>
    <property type="match status" value="1"/>
</dbReference>
<protein>
    <submittedName>
        <fullName evidence="7">ABC transporter ATP-binding protein</fullName>
    </submittedName>
</protein>
<dbReference type="GO" id="GO:0140359">
    <property type="term" value="F:ABC-type transporter activity"/>
    <property type="evidence" value="ECO:0007669"/>
    <property type="project" value="InterPro"/>
</dbReference>
<organism evidence="7 8">
    <name type="scientific">Spiroplasma clarkii</name>
    <dbReference type="NCBI Taxonomy" id="2139"/>
    <lineage>
        <taxon>Bacteria</taxon>
        <taxon>Bacillati</taxon>
        <taxon>Mycoplasmatota</taxon>
        <taxon>Mollicutes</taxon>
        <taxon>Entomoplasmatales</taxon>
        <taxon>Spiroplasmataceae</taxon>
        <taxon>Spiroplasma</taxon>
    </lineage>
</organism>
<reference evidence="7 8" key="1">
    <citation type="submission" date="2017-11" db="EMBL/GenBank/DDBJ databases">
        <title>Complete genome sequence of Spiroplasma clarkii CN-5 (DSM 19994).</title>
        <authorList>
            <person name="Tsai Y.-M."/>
            <person name="Chang A."/>
            <person name="Lo W.-S."/>
            <person name="Kuo C.-H."/>
        </authorList>
    </citation>
    <scope>NUCLEOTIDE SEQUENCE [LARGE SCALE GENOMIC DNA]</scope>
    <source>
        <strain evidence="7 8">CN-5</strain>
    </source>
</reference>
<accession>A0A1Y0L0D7</accession>
<evidence type="ECO:0000313" key="7">
    <source>
        <dbReference type="EMBL" id="ATX70609.1"/>
    </source>
</evidence>
<feature type="transmembrane region" description="Helical" evidence="5">
    <location>
        <begin position="346"/>
        <end position="366"/>
    </location>
</feature>
<dbReference type="Pfam" id="PF12679">
    <property type="entry name" value="ABC2_membrane_2"/>
    <property type="match status" value="1"/>
</dbReference>
<evidence type="ECO:0000256" key="5">
    <source>
        <dbReference type="SAM" id="Phobius"/>
    </source>
</evidence>
<name>A0A1Y0L0D7_9MOLU</name>
<dbReference type="RefSeq" id="WP_100254173.1">
    <property type="nucleotide sequence ID" value="NZ_CP015819.1"/>
</dbReference>
<dbReference type="GO" id="GO:0016887">
    <property type="term" value="F:ATP hydrolysis activity"/>
    <property type="evidence" value="ECO:0007669"/>
    <property type="project" value="InterPro"/>
</dbReference>
<keyword evidence="5" id="KW-0812">Transmembrane</keyword>
<keyword evidence="4 7" id="KW-0067">ATP-binding</keyword>
<comment type="similarity">
    <text evidence="1">Belongs to the ABC transporter superfamily.</text>
</comment>
<dbReference type="CDD" id="cd03230">
    <property type="entry name" value="ABC_DR_subfamily_A"/>
    <property type="match status" value="1"/>
</dbReference>
<feature type="transmembrane region" description="Helical" evidence="5">
    <location>
        <begin position="509"/>
        <end position="529"/>
    </location>
</feature>